<dbReference type="PANTHER" id="PTHR45138:SF9">
    <property type="entry name" value="DIGUANYLATE CYCLASE DGCM-RELATED"/>
    <property type="match status" value="1"/>
</dbReference>
<dbReference type="PANTHER" id="PTHR45138">
    <property type="entry name" value="REGULATORY COMPONENTS OF SENSORY TRANSDUCTION SYSTEM"/>
    <property type="match status" value="1"/>
</dbReference>
<feature type="domain" description="GGDEF" evidence="6">
    <location>
        <begin position="162"/>
        <end position="296"/>
    </location>
</feature>
<sequence>MKVLIADDDPLSLLYLQDTLQDWGYEVVTATDGIRACEILQQPDAPMLAVIDWMMPGMDGIDVCRQVRDTIKDRYVYLIMLTTRSETEFVVEAMNAGADDFVGKPFNAEELQVRIRAGRRISELEQQLRLKATHDALTGIYNRGALLEILEKELIRHGRDTRPVSIIFADLDHFKRVNDEHGHLAGDAVLREVSRRLAAVLRPYDSLGRYGGEELLIVLPACTRDGALEVAERVRAAVAATPVDTDFGAIACSLSIGIAVADEGVPIPSQKLIHLADDALYRAKRGGRNRVEMASDQQGQPDGDQDEQE</sequence>
<dbReference type="InterPro" id="IPR011006">
    <property type="entry name" value="CheY-like_superfamily"/>
</dbReference>
<dbReference type="GO" id="GO:0000160">
    <property type="term" value="P:phosphorelay signal transduction system"/>
    <property type="evidence" value="ECO:0007669"/>
    <property type="project" value="InterPro"/>
</dbReference>
<dbReference type="PROSITE" id="PS50110">
    <property type="entry name" value="RESPONSE_REGULATORY"/>
    <property type="match status" value="1"/>
</dbReference>
<evidence type="ECO:0000256" key="2">
    <source>
        <dbReference type="ARBA" id="ARBA00034247"/>
    </source>
</evidence>
<dbReference type="AlphaFoldDB" id="A0A6I3XX47"/>
<dbReference type="RefSeq" id="WP_155711905.1">
    <property type="nucleotide sequence ID" value="NZ_BMWU01000023.1"/>
</dbReference>
<name>A0A6I3XX47_9BURK</name>
<protein>
    <recommendedName>
        <fullName evidence="1">diguanylate cyclase</fullName>
        <ecNumber evidence="1">2.7.7.65</ecNumber>
    </recommendedName>
</protein>
<dbReference type="Pfam" id="PF00072">
    <property type="entry name" value="Response_reg"/>
    <property type="match status" value="1"/>
</dbReference>
<dbReference type="Pfam" id="PF00990">
    <property type="entry name" value="GGDEF"/>
    <property type="match status" value="1"/>
</dbReference>
<dbReference type="GO" id="GO:0043709">
    <property type="term" value="P:cell adhesion involved in single-species biofilm formation"/>
    <property type="evidence" value="ECO:0007669"/>
    <property type="project" value="TreeGrafter"/>
</dbReference>
<organism evidence="7 8">
    <name type="scientific">Pseudoduganella dura</name>
    <dbReference type="NCBI Taxonomy" id="321982"/>
    <lineage>
        <taxon>Bacteria</taxon>
        <taxon>Pseudomonadati</taxon>
        <taxon>Pseudomonadota</taxon>
        <taxon>Betaproteobacteria</taxon>
        <taxon>Burkholderiales</taxon>
        <taxon>Oxalobacteraceae</taxon>
        <taxon>Telluria group</taxon>
        <taxon>Pseudoduganella</taxon>
    </lineage>
</organism>
<dbReference type="PROSITE" id="PS50887">
    <property type="entry name" value="GGDEF"/>
    <property type="match status" value="1"/>
</dbReference>
<dbReference type="Gene3D" id="3.40.50.2300">
    <property type="match status" value="1"/>
</dbReference>
<dbReference type="GO" id="GO:1902201">
    <property type="term" value="P:negative regulation of bacterial-type flagellum-dependent cell motility"/>
    <property type="evidence" value="ECO:0007669"/>
    <property type="project" value="TreeGrafter"/>
</dbReference>
<dbReference type="EC" id="2.7.7.65" evidence="1"/>
<comment type="caution">
    <text evidence="7">The sequence shown here is derived from an EMBL/GenBank/DDBJ whole genome shotgun (WGS) entry which is preliminary data.</text>
</comment>
<dbReference type="InterPro" id="IPR029787">
    <property type="entry name" value="Nucleotide_cyclase"/>
</dbReference>
<dbReference type="GO" id="GO:0052621">
    <property type="term" value="F:diguanylate cyclase activity"/>
    <property type="evidence" value="ECO:0007669"/>
    <property type="project" value="UniProtKB-EC"/>
</dbReference>
<dbReference type="OrthoDB" id="9813903at2"/>
<dbReference type="InterPro" id="IPR001789">
    <property type="entry name" value="Sig_transdc_resp-reg_receiver"/>
</dbReference>
<evidence type="ECO:0000313" key="7">
    <source>
        <dbReference type="EMBL" id="MUI16335.1"/>
    </source>
</evidence>
<feature type="domain" description="Response regulatory" evidence="5">
    <location>
        <begin position="2"/>
        <end position="119"/>
    </location>
</feature>
<dbReference type="Proteomes" id="UP000431684">
    <property type="component" value="Unassembled WGS sequence"/>
</dbReference>
<dbReference type="SMART" id="SM00267">
    <property type="entry name" value="GGDEF"/>
    <property type="match status" value="1"/>
</dbReference>
<dbReference type="SMART" id="SM00448">
    <property type="entry name" value="REC"/>
    <property type="match status" value="1"/>
</dbReference>
<comment type="catalytic activity">
    <reaction evidence="2">
        <text>2 GTP = 3',3'-c-di-GMP + 2 diphosphate</text>
        <dbReference type="Rhea" id="RHEA:24898"/>
        <dbReference type="ChEBI" id="CHEBI:33019"/>
        <dbReference type="ChEBI" id="CHEBI:37565"/>
        <dbReference type="ChEBI" id="CHEBI:58805"/>
        <dbReference type="EC" id="2.7.7.65"/>
    </reaction>
</comment>
<evidence type="ECO:0000259" key="6">
    <source>
        <dbReference type="PROSITE" id="PS50887"/>
    </source>
</evidence>
<dbReference type="NCBIfam" id="TIGR00254">
    <property type="entry name" value="GGDEF"/>
    <property type="match status" value="1"/>
</dbReference>
<dbReference type="Gene3D" id="3.30.70.270">
    <property type="match status" value="1"/>
</dbReference>
<dbReference type="InterPro" id="IPR050469">
    <property type="entry name" value="Diguanylate_Cyclase"/>
</dbReference>
<keyword evidence="3" id="KW-0597">Phosphoprotein</keyword>
<dbReference type="FunFam" id="3.30.70.270:FF:000001">
    <property type="entry name" value="Diguanylate cyclase domain protein"/>
    <property type="match status" value="1"/>
</dbReference>
<evidence type="ECO:0000259" key="5">
    <source>
        <dbReference type="PROSITE" id="PS50110"/>
    </source>
</evidence>
<accession>A0A6I3XX47</accession>
<dbReference type="CDD" id="cd01949">
    <property type="entry name" value="GGDEF"/>
    <property type="match status" value="1"/>
</dbReference>
<dbReference type="SUPFAM" id="SSF52172">
    <property type="entry name" value="CheY-like"/>
    <property type="match status" value="1"/>
</dbReference>
<dbReference type="CDD" id="cd17574">
    <property type="entry name" value="REC_OmpR"/>
    <property type="match status" value="1"/>
</dbReference>
<feature type="region of interest" description="Disordered" evidence="4">
    <location>
        <begin position="287"/>
        <end position="309"/>
    </location>
</feature>
<keyword evidence="8" id="KW-1185">Reference proteome</keyword>
<dbReference type="InterPro" id="IPR043128">
    <property type="entry name" value="Rev_trsase/Diguanyl_cyclase"/>
</dbReference>
<gene>
    <name evidence="7" type="ORF">GJV26_28335</name>
</gene>
<evidence type="ECO:0000256" key="3">
    <source>
        <dbReference type="PROSITE-ProRule" id="PRU00169"/>
    </source>
</evidence>
<dbReference type="GO" id="GO:0005886">
    <property type="term" value="C:plasma membrane"/>
    <property type="evidence" value="ECO:0007669"/>
    <property type="project" value="TreeGrafter"/>
</dbReference>
<dbReference type="InterPro" id="IPR000160">
    <property type="entry name" value="GGDEF_dom"/>
</dbReference>
<evidence type="ECO:0000313" key="8">
    <source>
        <dbReference type="Proteomes" id="UP000431684"/>
    </source>
</evidence>
<feature type="modified residue" description="4-aspartylphosphate" evidence="3">
    <location>
        <position position="52"/>
    </location>
</feature>
<dbReference type="EMBL" id="WNWM01000002">
    <property type="protein sequence ID" value="MUI16335.1"/>
    <property type="molecule type" value="Genomic_DNA"/>
</dbReference>
<dbReference type="SUPFAM" id="SSF55073">
    <property type="entry name" value="Nucleotide cyclase"/>
    <property type="match status" value="1"/>
</dbReference>
<evidence type="ECO:0000256" key="1">
    <source>
        <dbReference type="ARBA" id="ARBA00012528"/>
    </source>
</evidence>
<proteinExistence type="predicted"/>
<reference evidence="7 8" key="1">
    <citation type="submission" date="2019-11" db="EMBL/GenBank/DDBJ databases">
        <title>Draft Genome Sequences of Six Type Strains of the Genus Massilia.</title>
        <authorList>
            <person name="Miess H."/>
            <person name="Frediansyah A."/>
            <person name="Goeker M."/>
            <person name="Gross H."/>
        </authorList>
    </citation>
    <scope>NUCLEOTIDE SEQUENCE [LARGE SCALE GENOMIC DNA]</scope>
    <source>
        <strain evidence="7 8">DSM 17513</strain>
    </source>
</reference>
<evidence type="ECO:0000256" key="4">
    <source>
        <dbReference type="SAM" id="MobiDB-lite"/>
    </source>
</evidence>